<accession>A0A6C0JVC3</accession>
<dbReference type="AlphaFoldDB" id="A0A6C0JVC3"/>
<evidence type="ECO:0000313" key="1">
    <source>
        <dbReference type="EMBL" id="QHU09712.1"/>
    </source>
</evidence>
<name>A0A6C0JVC3_9ZZZZ</name>
<sequence>MEQKLIDSSKYKISMYSLDTRFSDSRTPVNSEFRVTVPTPIKNVMRLRLSSVEIPLVEHVFSIERGNLTFTLSMTQFSPPYNTTVYTVGPIPEGNYTADSLCSAVQLALCQINSNFTVTADPISGFVTIKNSAVEFTIDFNSLITSIASRLTNWGLGYYLGFRSRVVVGTFNNMVYIVTGTSTVSVSPTPYYILELRCPDSIVGLYHRVDKNSYVEGFAKVILRGNSYQIQFDDGSNLLRKEMNFLAPVTVPYFQVRLTDPWGTPVNMLNNDWSLTLEVTEIVNSKTYGELSRTYER</sequence>
<dbReference type="EMBL" id="MN740743">
    <property type="protein sequence ID" value="QHU09712.1"/>
    <property type="molecule type" value="Genomic_DNA"/>
</dbReference>
<reference evidence="1" key="1">
    <citation type="journal article" date="2020" name="Nature">
        <title>Giant virus diversity and host interactions through global metagenomics.</title>
        <authorList>
            <person name="Schulz F."/>
            <person name="Roux S."/>
            <person name="Paez-Espino D."/>
            <person name="Jungbluth S."/>
            <person name="Walsh D.A."/>
            <person name="Denef V.J."/>
            <person name="McMahon K.D."/>
            <person name="Konstantinidis K.T."/>
            <person name="Eloe-Fadrosh E.A."/>
            <person name="Kyrpides N.C."/>
            <person name="Woyke T."/>
        </authorList>
    </citation>
    <scope>NUCLEOTIDE SEQUENCE</scope>
    <source>
        <strain evidence="1">GVMAG-S-1101164-105</strain>
    </source>
</reference>
<proteinExistence type="predicted"/>
<organism evidence="1">
    <name type="scientific">viral metagenome</name>
    <dbReference type="NCBI Taxonomy" id="1070528"/>
    <lineage>
        <taxon>unclassified sequences</taxon>
        <taxon>metagenomes</taxon>
        <taxon>organismal metagenomes</taxon>
    </lineage>
</organism>
<protein>
    <submittedName>
        <fullName evidence="1">Uncharacterized protein</fullName>
    </submittedName>
</protein>